<dbReference type="SMART" id="SM00148">
    <property type="entry name" value="PLCXc"/>
    <property type="match status" value="1"/>
</dbReference>
<feature type="domain" description="C2" evidence="8">
    <location>
        <begin position="732"/>
        <end position="861"/>
    </location>
</feature>
<dbReference type="Pfam" id="PF00388">
    <property type="entry name" value="PI-PLC-X"/>
    <property type="match status" value="1"/>
</dbReference>
<feature type="region of interest" description="Disordered" evidence="7">
    <location>
        <begin position="575"/>
        <end position="604"/>
    </location>
</feature>
<dbReference type="SUPFAM" id="SSF47473">
    <property type="entry name" value="EF-hand"/>
    <property type="match status" value="1"/>
</dbReference>
<evidence type="ECO:0000313" key="11">
    <source>
        <dbReference type="Proteomes" id="UP001497600"/>
    </source>
</evidence>
<dbReference type="SUPFAM" id="SSF49562">
    <property type="entry name" value="C2 domain (Calcium/lipid-binding domain, CaLB)"/>
    <property type="match status" value="1"/>
</dbReference>
<dbReference type="CDD" id="cd08598">
    <property type="entry name" value="PI-PLC1c_yeast"/>
    <property type="match status" value="1"/>
</dbReference>
<dbReference type="CDD" id="cd00275">
    <property type="entry name" value="C2_PLC_like"/>
    <property type="match status" value="1"/>
</dbReference>
<dbReference type="CDD" id="cd13360">
    <property type="entry name" value="PH_PLC_fungal"/>
    <property type="match status" value="1"/>
</dbReference>
<dbReference type="SUPFAM" id="SSF51695">
    <property type="entry name" value="PLC-like phosphodiesterases"/>
    <property type="match status" value="1"/>
</dbReference>
<evidence type="ECO:0000256" key="6">
    <source>
        <dbReference type="RuleBase" id="RU361133"/>
    </source>
</evidence>
<feature type="compositionally biased region" description="Low complexity" evidence="7">
    <location>
        <begin position="579"/>
        <end position="589"/>
    </location>
</feature>
<keyword evidence="5" id="KW-0807">Transducer</keyword>
<organism evidence="10 11">
    <name type="scientific">[Candida] anglica</name>
    <dbReference type="NCBI Taxonomy" id="148631"/>
    <lineage>
        <taxon>Eukaryota</taxon>
        <taxon>Fungi</taxon>
        <taxon>Dikarya</taxon>
        <taxon>Ascomycota</taxon>
        <taxon>Saccharomycotina</taxon>
        <taxon>Pichiomycetes</taxon>
        <taxon>Debaryomycetaceae</taxon>
        <taxon>Kurtzmaniella</taxon>
    </lineage>
</organism>
<feature type="domain" description="PI-PLC Y-box" evidence="9">
    <location>
        <begin position="617"/>
        <end position="734"/>
    </location>
</feature>
<protein>
    <recommendedName>
        <fullName evidence="1 6">Phosphoinositide phospholipase C</fullName>
        <ecNumber evidence="1 6">3.1.4.11</ecNumber>
    </recommendedName>
</protein>
<dbReference type="InterPro" id="IPR017946">
    <property type="entry name" value="PLC-like_Pdiesterase_TIM-brl"/>
</dbReference>
<keyword evidence="3 6" id="KW-0442">Lipid degradation</keyword>
<dbReference type="InterPro" id="IPR000008">
    <property type="entry name" value="C2_dom"/>
</dbReference>
<evidence type="ECO:0000256" key="5">
    <source>
        <dbReference type="ARBA" id="ARBA00023224"/>
    </source>
</evidence>
<dbReference type="PROSITE" id="PS50004">
    <property type="entry name" value="C2"/>
    <property type="match status" value="1"/>
</dbReference>
<reference evidence="10 11" key="1">
    <citation type="submission" date="2024-01" db="EMBL/GenBank/DDBJ databases">
        <authorList>
            <consortium name="Genoscope - CEA"/>
            <person name="William W."/>
        </authorList>
    </citation>
    <scope>NUCLEOTIDE SEQUENCE [LARGE SCALE GENOMIC DNA]</scope>
    <source>
        <strain evidence="10 11">29B2s-10</strain>
    </source>
</reference>
<dbReference type="SUPFAM" id="SSF50729">
    <property type="entry name" value="PH domain-like"/>
    <property type="match status" value="1"/>
</dbReference>
<dbReference type="Pfam" id="PF00168">
    <property type="entry name" value="C2"/>
    <property type="match status" value="1"/>
</dbReference>
<gene>
    <name evidence="10" type="primary">PLC1</name>
    <name evidence="10" type="ORF">CAAN4_C09758</name>
</gene>
<sequence>MTDHPDHEVVHSHTTGDLRCGSPSDLTGTAEMRRVSSSPISSDLPSLFSNLRTNEREKRGSERRSNSHAERIQLSGGQVSVEQSGNGSANPLGNSFGVGHTAGNQPNGLASKVTIPPVFLKDGMPLLKVSHKSKKRILFRIDPDNFMLSWNIASTPLSSNLQRLISPGTQSSKGKLTEVSIDDIKNILAQEDATNYREELHISKEFESTWLTLFYYNSQKSKLKTLHVIADSDHDFKRLVSVLSDLKRLRDDFARNFLIDIDGLDEARRSMILSGGKQIKQFLSLEDILKYSKRLNINVSPAYLGKVFAQAAMGKSSLNFDQFKNFVNILKHREDVLAVWRQWSGGGDIMTYPQFRKFIKKVQMESYPDDHIMRIFNAFSGQQEGLSPENFNNYLSSKYASPYFELDEHYFEMPLNEYFISSSHNTYLLGRQFVGDSSIEGYIKVLQRGCRCVEVDVWDGSLGGDENGASGTEPIVSHGRTFTTAISFLNVIRTIKKYAFMTSPYPVIISLEVHCNVENQLKMVSVLKEVLGEMLVLYPIDEGFGLPSPKALKHRILVKAKRTCQPENLAVSESGKYYSTSTSTTTSFSEDNERPERKRSNSFSLRKSKTSKICLALSDLGVYLQGIKFRNFSLPESKTFNHCFSISEKSLNTMLKDEVRQTQVDKHNRRYFMRVYPSKIRLLSTNFIPVNYWAHGVQMVATNWQTYDLGQQLNEAMFEGVNKTGYVIKPMELRKPFLKSMRVQVNSERRIWFNIEIISAHQLPKPKDAAINPFVSFEIIGANSVQWGDSNATKRSEAVVENGFNPTWNQKFSGIITAANDLVFVRFSVNSEDGNEVHPIGIVISRLSDLKRGYRYLPVTDISGEELIYSHLFLRIEYDDMDYL</sequence>
<dbReference type="PANTHER" id="PTHR10336">
    <property type="entry name" value="PHOSPHOINOSITIDE-SPECIFIC PHOSPHOLIPASE C FAMILY PROTEIN"/>
    <property type="match status" value="1"/>
</dbReference>
<name>A0ABP0E9Y8_9ASCO</name>
<evidence type="ECO:0000256" key="7">
    <source>
        <dbReference type="SAM" id="MobiDB-lite"/>
    </source>
</evidence>
<proteinExistence type="predicted"/>
<evidence type="ECO:0000313" key="10">
    <source>
        <dbReference type="EMBL" id="CAK7900950.1"/>
    </source>
</evidence>
<evidence type="ECO:0000256" key="3">
    <source>
        <dbReference type="ARBA" id="ARBA00022963"/>
    </source>
</evidence>
<dbReference type="InterPro" id="IPR000909">
    <property type="entry name" value="PLipase_C_PInositol-sp_X_dom"/>
</dbReference>
<dbReference type="PROSITE" id="PS50007">
    <property type="entry name" value="PIPLC_X_DOMAIN"/>
    <property type="match status" value="1"/>
</dbReference>
<dbReference type="SMART" id="SM00239">
    <property type="entry name" value="C2"/>
    <property type="match status" value="1"/>
</dbReference>
<feature type="compositionally biased region" description="Low complexity" evidence="7">
    <location>
        <begin position="36"/>
        <end position="49"/>
    </location>
</feature>
<keyword evidence="4 6" id="KW-0443">Lipid metabolism</keyword>
<dbReference type="PANTHER" id="PTHR10336:SF36">
    <property type="entry name" value="1-PHOSPHATIDYLINOSITOL 4,5-BISPHOSPHATE PHOSPHODIESTERASE BETA-4"/>
    <property type="match status" value="1"/>
</dbReference>
<dbReference type="InterPro" id="IPR001192">
    <property type="entry name" value="PI-PLC_fam"/>
</dbReference>
<evidence type="ECO:0000259" key="9">
    <source>
        <dbReference type="PROSITE" id="PS50008"/>
    </source>
</evidence>
<dbReference type="Pfam" id="PF00387">
    <property type="entry name" value="PI-PLC-Y"/>
    <property type="match status" value="1"/>
</dbReference>
<evidence type="ECO:0000259" key="8">
    <source>
        <dbReference type="PROSITE" id="PS50004"/>
    </source>
</evidence>
<dbReference type="PROSITE" id="PS50008">
    <property type="entry name" value="PIPLC_Y_DOMAIN"/>
    <property type="match status" value="1"/>
</dbReference>
<feature type="compositionally biased region" description="Polar residues" evidence="7">
    <location>
        <begin position="75"/>
        <end position="93"/>
    </location>
</feature>
<evidence type="ECO:0000256" key="1">
    <source>
        <dbReference type="ARBA" id="ARBA00012368"/>
    </source>
</evidence>
<comment type="catalytic activity">
    <reaction evidence="6">
        <text>a 1,2-diacyl-sn-glycero-3-phospho-(1D-myo-inositol-4,5-bisphosphate) + H2O = 1D-myo-inositol 1,4,5-trisphosphate + a 1,2-diacyl-sn-glycerol + H(+)</text>
        <dbReference type="Rhea" id="RHEA:33179"/>
        <dbReference type="ChEBI" id="CHEBI:15377"/>
        <dbReference type="ChEBI" id="CHEBI:15378"/>
        <dbReference type="ChEBI" id="CHEBI:17815"/>
        <dbReference type="ChEBI" id="CHEBI:58456"/>
        <dbReference type="ChEBI" id="CHEBI:203600"/>
        <dbReference type="EC" id="3.1.4.11"/>
    </reaction>
</comment>
<feature type="compositionally biased region" description="Basic and acidic residues" evidence="7">
    <location>
        <begin position="53"/>
        <end position="71"/>
    </location>
</feature>
<feature type="compositionally biased region" description="Basic and acidic residues" evidence="7">
    <location>
        <begin position="1"/>
        <end position="16"/>
    </location>
</feature>
<keyword evidence="11" id="KW-1185">Reference proteome</keyword>
<evidence type="ECO:0000256" key="2">
    <source>
        <dbReference type="ARBA" id="ARBA00022801"/>
    </source>
</evidence>
<dbReference type="Proteomes" id="UP001497600">
    <property type="component" value="Chromosome C"/>
</dbReference>
<dbReference type="InterPro" id="IPR001711">
    <property type="entry name" value="PLipase_C_Pinositol-sp_Y"/>
</dbReference>
<evidence type="ECO:0000256" key="4">
    <source>
        <dbReference type="ARBA" id="ARBA00023098"/>
    </source>
</evidence>
<accession>A0ABP0E9Y8</accession>
<dbReference type="InterPro" id="IPR037755">
    <property type="entry name" value="Plc1_PH"/>
</dbReference>
<dbReference type="InterPro" id="IPR035892">
    <property type="entry name" value="C2_domain_sf"/>
</dbReference>
<dbReference type="Gene3D" id="2.60.40.150">
    <property type="entry name" value="C2 domain"/>
    <property type="match status" value="1"/>
</dbReference>
<dbReference type="EC" id="3.1.4.11" evidence="1 6"/>
<dbReference type="InterPro" id="IPR011993">
    <property type="entry name" value="PH-like_dom_sf"/>
</dbReference>
<dbReference type="InterPro" id="IPR011992">
    <property type="entry name" value="EF-hand-dom_pair"/>
</dbReference>
<dbReference type="PRINTS" id="PR00390">
    <property type="entry name" value="PHPHLIPASEC"/>
</dbReference>
<dbReference type="SMART" id="SM00149">
    <property type="entry name" value="PLCYc"/>
    <property type="match status" value="1"/>
</dbReference>
<feature type="region of interest" description="Disordered" evidence="7">
    <location>
        <begin position="1"/>
        <end position="103"/>
    </location>
</feature>
<dbReference type="Gene3D" id="1.10.238.10">
    <property type="entry name" value="EF-hand"/>
    <property type="match status" value="1"/>
</dbReference>
<dbReference type="Gene3D" id="2.30.29.30">
    <property type="entry name" value="Pleckstrin-homology domain (PH domain)/Phosphotyrosine-binding domain (PTB)"/>
    <property type="match status" value="1"/>
</dbReference>
<dbReference type="Gene3D" id="3.20.20.190">
    <property type="entry name" value="Phosphatidylinositol (PI) phosphodiesterase"/>
    <property type="match status" value="1"/>
</dbReference>
<keyword evidence="2 6" id="KW-0378">Hydrolase</keyword>
<dbReference type="EMBL" id="OZ004255">
    <property type="protein sequence ID" value="CAK7900950.1"/>
    <property type="molecule type" value="Genomic_DNA"/>
</dbReference>